<dbReference type="RefSeq" id="WP_109942948.1">
    <property type="nucleotide sequence ID" value="NZ_QGGF01000359.1"/>
</dbReference>
<dbReference type="AlphaFoldDB" id="A0A317KI81"/>
<sequence length="245" mass="26368">MQNSILQTQFVLSPPAAPVERRGAVDLHLPSRAGSHPAVVVVHGVPLPPGVGDPREWPIYRGYGAFLAEQGVVAALPSLPVETPADLPVAAEQLRAAVEQVRADPRVDPDRLVLWFFSGSGLLLGDWLRDPPSWLCGLAATYPLLAPLPGWVVDARFRPVDALDAAADIPPLVLTRAGRDRPEVVAATDAFMAVATRRGTPVRLVDVPDGRHGFDMLDHTEQSRDAVRTARDAVLTMLSADRSRS</sequence>
<dbReference type="OrthoDB" id="5902829at2"/>
<dbReference type="EMBL" id="QGSV01000055">
    <property type="protein sequence ID" value="PWU52913.1"/>
    <property type="molecule type" value="Genomic_DNA"/>
</dbReference>
<proteinExistence type="predicted"/>
<dbReference type="InterPro" id="IPR029058">
    <property type="entry name" value="AB_hydrolase_fold"/>
</dbReference>
<accession>A0A317KI81</accession>
<dbReference type="SUPFAM" id="SSF53474">
    <property type="entry name" value="alpha/beta-Hydrolases"/>
    <property type="match status" value="1"/>
</dbReference>
<dbReference type="Proteomes" id="UP000245683">
    <property type="component" value="Unassembled WGS sequence"/>
</dbReference>
<comment type="caution">
    <text evidence="1">The sequence shown here is derived from an EMBL/GenBank/DDBJ whole genome shotgun (WGS) entry which is preliminary data.</text>
</comment>
<reference evidence="2" key="1">
    <citation type="submission" date="2018-05" db="EMBL/GenBank/DDBJ databases">
        <title>Micromonospora globispora sp. nov. and Micromonospora rugosa sp. nov., isolated from marine sediment.</title>
        <authorList>
            <person name="Carro L."/>
            <person name="Aysel V."/>
            <person name="Cetin D."/>
            <person name="Igual J.M."/>
            <person name="Klenk H.-P."/>
            <person name="Trujillo M.E."/>
            <person name="Sahin N."/>
        </authorList>
    </citation>
    <scope>NUCLEOTIDE SEQUENCE [LARGE SCALE GENOMIC DNA]</scope>
    <source>
        <strain evidence="2">S2904</strain>
    </source>
</reference>
<protein>
    <recommendedName>
        <fullName evidence="3">Alpha/beta hydrolase</fullName>
    </recommendedName>
</protein>
<evidence type="ECO:0008006" key="3">
    <source>
        <dbReference type="Google" id="ProtNLM"/>
    </source>
</evidence>
<evidence type="ECO:0000313" key="1">
    <source>
        <dbReference type="EMBL" id="PWU52913.1"/>
    </source>
</evidence>
<gene>
    <name evidence="1" type="ORF">DLJ46_02015</name>
</gene>
<organism evidence="1 2">
    <name type="scientific">Micromonospora globispora</name>
    <dbReference type="NCBI Taxonomy" id="1450148"/>
    <lineage>
        <taxon>Bacteria</taxon>
        <taxon>Bacillati</taxon>
        <taxon>Actinomycetota</taxon>
        <taxon>Actinomycetes</taxon>
        <taxon>Micromonosporales</taxon>
        <taxon>Micromonosporaceae</taxon>
        <taxon>Micromonospora</taxon>
    </lineage>
</organism>
<dbReference type="Gene3D" id="3.40.50.1820">
    <property type="entry name" value="alpha/beta hydrolase"/>
    <property type="match status" value="1"/>
</dbReference>
<evidence type="ECO:0000313" key="2">
    <source>
        <dbReference type="Proteomes" id="UP000245683"/>
    </source>
</evidence>
<name>A0A317KI81_9ACTN</name>
<keyword evidence="2" id="KW-1185">Reference proteome</keyword>